<dbReference type="Proteomes" id="UP000291084">
    <property type="component" value="Chromosome 3"/>
</dbReference>
<proteinExistence type="predicted"/>
<accession>A0A0S3RMR9</accession>
<evidence type="ECO:0000313" key="2">
    <source>
        <dbReference type="Proteomes" id="UP000291084"/>
    </source>
</evidence>
<name>A0A0S3RMR9_PHAAN</name>
<organism evidence="1 2">
    <name type="scientific">Vigna angularis var. angularis</name>
    <dbReference type="NCBI Taxonomy" id="157739"/>
    <lineage>
        <taxon>Eukaryota</taxon>
        <taxon>Viridiplantae</taxon>
        <taxon>Streptophyta</taxon>
        <taxon>Embryophyta</taxon>
        <taxon>Tracheophyta</taxon>
        <taxon>Spermatophyta</taxon>
        <taxon>Magnoliopsida</taxon>
        <taxon>eudicotyledons</taxon>
        <taxon>Gunneridae</taxon>
        <taxon>Pentapetalae</taxon>
        <taxon>rosids</taxon>
        <taxon>fabids</taxon>
        <taxon>Fabales</taxon>
        <taxon>Fabaceae</taxon>
        <taxon>Papilionoideae</taxon>
        <taxon>50 kb inversion clade</taxon>
        <taxon>NPAAA clade</taxon>
        <taxon>indigoferoid/millettioid clade</taxon>
        <taxon>Phaseoleae</taxon>
        <taxon>Vigna</taxon>
    </lineage>
</organism>
<protein>
    <submittedName>
        <fullName evidence="1">Uncharacterized protein</fullName>
    </submittedName>
</protein>
<feature type="non-terminal residue" evidence="1">
    <location>
        <position position="1"/>
    </location>
</feature>
<reference evidence="1 2" key="1">
    <citation type="journal article" date="2015" name="Sci. Rep.">
        <title>The power of single molecule real-time sequencing technology in the de novo assembly of a eukaryotic genome.</title>
        <authorList>
            <person name="Sakai H."/>
            <person name="Naito K."/>
            <person name="Ogiso-Tanaka E."/>
            <person name="Takahashi Y."/>
            <person name="Iseki K."/>
            <person name="Muto C."/>
            <person name="Satou K."/>
            <person name="Teruya K."/>
            <person name="Shiroma A."/>
            <person name="Shimoji M."/>
            <person name="Hirano T."/>
            <person name="Itoh T."/>
            <person name="Kaga A."/>
            <person name="Tomooka N."/>
        </authorList>
    </citation>
    <scope>NUCLEOTIDE SEQUENCE [LARGE SCALE GENOMIC DNA]</scope>
    <source>
        <strain evidence="2">cv. Shumari</strain>
    </source>
</reference>
<keyword evidence="2" id="KW-1185">Reference proteome</keyword>
<gene>
    <name evidence="1" type="primary">Vigan.03G182300</name>
    <name evidence="1" type="ORF">VIGAN_03182300</name>
</gene>
<sequence>RDIDIYGGAKEKQAVQKQIREFRSLKFVHGPDCVREQENSNKKPERMFFLQPVIFFLHHKVSCDFHFTPTN</sequence>
<dbReference type="EMBL" id="AP015036">
    <property type="protein sequence ID" value="BAT81911.1"/>
    <property type="molecule type" value="Genomic_DNA"/>
</dbReference>
<dbReference type="AlphaFoldDB" id="A0A0S3RMR9"/>
<evidence type="ECO:0000313" key="1">
    <source>
        <dbReference type="EMBL" id="BAT81911.1"/>
    </source>
</evidence>